<organism evidence="2 3">
    <name type="scientific">Candidatus Fimadaptatus faecigallinarum</name>
    <dbReference type="NCBI Taxonomy" id="2840814"/>
    <lineage>
        <taxon>Bacteria</taxon>
        <taxon>Bacillati</taxon>
        <taxon>Bacillota</taxon>
        <taxon>Clostridia</taxon>
        <taxon>Eubacteriales</taxon>
        <taxon>Candidatus Fimadaptatus</taxon>
    </lineage>
</organism>
<evidence type="ECO:0000313" key="3">
    <source>
        <dbReference type="Proteomes" id="UP000824123"/>
    </source>
</evidence>
<dbReference type="Pfam" id="PF08486">
    <property type="entry name" value="SpoIID"/>
    <property type="match status" value="1"/>
</dbReference>
<evidence type="ECO:0000259" key="1">
    <source>
        <dbReference type="Pfam" id="PF08486"/>
    </source>
</evidence>
<protein>
    <submittedName>
        <fullName evidence="2">Stage II sporulation protein D</fullName>
    </submittedName>
</protein>
<dbReference type="InterPro" id="IPR013486">
    <property type="entry name" value="SpoIID/LytB"/>
</dbReference>
<name>A0A9D1LPT1_9FIRM</name>
<dbReference type="Proteomes" id="UP000824123">
    <property type="component" value="Unassembled WGS sequence"/>
</dbReference>
<feature type="domain" description="Sporulation stage II protein D amidase enhancer LytB N-terminal" evidence="1">
    <location>
        <begin position="114"/>
        <end position="217"/>
    </location>
</feature>
<dbReference type="AlphaFoldDB" id="A0A9D1LPT1"/>
<dbReference type="EMBL" id="DVNK01000005">
    <property type="protein sequence ID" value="HIU45735.1"/>
    <property type="molecule type" value="Genomic_DNA"/>
</dbReference>
<reference evidence="2" key="2">
    <citation type="journal article" date="2021" name="PeerJ">
        <title>Extensive microbial diversity within the chicken gut microbiome revealed by metagenomics and culture.</title>
        <authorList>
            <person name="Gilroy R."/>
            <person name="Ravi A."/>
            <person name="Getino M."/>
            <person name="Pursley I."/>
            <person name="Horton D.L."/>
            <person name="Alikhan N.F."/>
            <person name="Baker D."/>
            <person name="Gharbi K."/>
            <person name="Hall N."/>
            <person name="Watson M."/>
            <person name="Adriaenssens E.M."/>
            <person name="Foster-Nyarko E."/>
            <person name="Jarju S."/>
            <person name="Secka A."/>
            <person name="Antonio M."/>
            <person name="Oren A."/>
            <person name="Chaudhuri R.R."/>
            <person name="La Ragione R."/>
            <person name="Hildebrand F."/>
            <person name="Pallen M.J."/>
        </authorList>
    </citation>
    <scope>NUCLEOTIDE SEQUENCE</scope>
    <source>
        <strain evidence="2">ChiSxjej2B14-8506</strain>
    </source>
</reference>
<proteinExistence type="predicted"/>
<reference evidence="2" key="1">
    <citation type="submission" date="2020-10" db="EMBL/GenBank/DDBJ databases">
        <authorList>
            <person name="Gilroy R."/>
        </authorList>
    </citation>
    <scope>NUCLEOTIDE SEQUENCE</scope>
    <source>
        <strain evidence="2">ChiSxjej2B14-8506</strain>
    </source>
</reference>
<dbReference type="PANTHER" id="PTHR30032:SF4">
    <property type="entry name" value="AMIDASE ENHANCER"/>
    <property type="match status" value="1"/>
</dbReference>
<dbReference type="NCBIfam" id="TIGR02669">
    <property type="entry name" value="SpoIID_LytB"/>
    <property type="match status" value="1"/>
</dbReference>
<dbReference type="InterPro" id="IPR013693">
    <property type="entry name" value="SpoIID/LytB_N"/>
</dbReference>
<sequence length="388" mass="41503">MRIKVRQRPLWPAVAILLVLIALILLLGRGGEPSEAIDVMLSSGAADARTGSVAQIAYTSYADGYSYEQSLFVPGEAPGALAQPGVSSMPDEPCPLAATDAQLCAPDAICVYDHSTGRTFDMAFEDYIYCVTASEMPALRELEALKAQAVAARTYALLKLTSGGCGRGGADICTDSGHCQAFHTADELWQIWGDDAVEADARVRRAVEQTRGLILTYDGAPINALFHASSGGHTEDVENVYSEALPYLRGVDSPGEEQYSGYYSTREFTQAEFRVRAAELGCALDADVPLVDQVRVEALTDAGQVAVLRIGDGALSGRQARKGFSLRSQCFDVVFDSDGGVIFDVRGFGHGVGMSQNGADAMARQGCDFEQILLHYYTGVELTRLAQG</sequence>
<dbReference type="PANTHER" id="PTHR30032">
    <property type="entry name" value="N-ACETYLMURAMOYL-L-ALANINE AMIDASE-RELATED"/>
    <property type="match status" value="1"/>
</dbReference>
<evidence type="ECO:0000313" key="2">
    <source>
        <dbReference type="EMBL" id="HIU45735.1"/>
    </source>
</evidence>
<accession>A0A9D1LPT1</accession>
<dbReference type="GO" id="GO:0030288">
    <property type="term" value="C:outer membrane-bounded periplasmic space"/>
    <property type="evidence" value="ECO:0007669"/>
    <property type="project" value="TreeGrafter"/>
</dbReference>
<dbReference type="NCBIfam" id="TIGR02870">
    <property type="entry name" value="spore_II_D"/>
    <property type="match status" value="1"/>
</dbReference>
<dbReference type="InterPro" id="IPR051922">
    <property type="entry name" value="Bact_Sporulation_Assoc"/>
</dbReference>
<gene>
    <name evidence="2" type="primary">spoIID</name>
    <name evidence="2" type="ORF">IAC59_00575</name>
</gene>
<comment type="caution">
    <text evidence="2">The sequence shown here is derived from an EMBL/GenBank/DDBJ whole genome shotgun (WGS) entry which is preliminary data.</text>
</comment>
<dbReference type="InterPro" id="IPR014225">
    <property type="entry name" value="Spore_II_D_firmicutes"/>
</dbReference>
<dbReference type="GO" id="GO:0030435">
    <property type="term" value="P:sporulation resulting in formation of a cellular spore"/>
    <property type="evidence" value="ECO:0007669"/>
    <property type="project" value="InterPro"/>
</dbReference>